<gene>
    <name evidence="8" type="ORF">K8V40_01465</name>
</gene>
<dbReference type="Pfam" id="PF17293">
    <property type="entry name" value="Arm-DNA-bind_5"/>
    <property type="match status" value="1"/>
</dbReference>
<reference evidence="8" key="1">
    <citation type="journal article" date="2021" name="PeerJ">
        <title>Extensive microbial diversity within the chicken gut microbiome revealed by metagenomics and culture.</title>
        <authorList>
            <person name="Gilroy R."/>
            <person name="Ravi A."/>
            <person name="Getino M."/>
            <person name="Pursley I."/>
            <person name="Horton D.L."/>
            <person name="Alikhan N.F."/>
            <person name="Baker D."/>
            <person name="Gharbi K."/>
            <person name="Hall N."/>
            <person name="Watson M."/>
            <person name="Adriaenssens E.M."/>
            <person name="Foster-Nyarko E."/>
            <person name="Jarju S."/>
            <person name="Secka A."/>
            <person name="Antonio M."/>
            <person name="Oren A."/>
            <person name="Chaudhuri R.R."/>
            <person name="La Ragione R."/>
            <person name="Hildebrand F."/>
            <person name="Pallen M.J."/>
        </authorList>
    </citation>
    <scope>NUCLEOTIDE SEQUENCE</scope>
    <source>
        <strain evidence="8">9794</strain>
    </source>
</reference>
<dbReference type="InterPro" id="IPR050090">
    <property type="entry name" value="Tyrosine_recombinase_XerCD"/>
</dbReference>
<comment type="caution">
    <text evidence="8">The sequence shown here is derived from an EMBL/GenBank/DDBJ whole genome shotgun (WGS) entry which is preliminary data.</text>
</comment>
<organism evidence="8 9">
    <name type="scientific">Phocaeicola plebeius</name>
    <dbReference type="NCBI Taxonomy" id="310297"/>
    <lineage>
        <taxon>Bacteria</taxon>
        <taxon>Pseudomonadati</taxon>
        <taxon>Bacteroidota</taxon>
        <taxon>Bacteroidia</taxon>
        <taxon>Bacteroidales</taxon>
        <taxon>Bacteroidaceae</taxon>
        <taxon>Phocaeicola</taxon>
    </lineage>
</organism>
<evidence type="ECO:0000256" key="3">
    <source>
        <dbReference type="ARBA" id="ARBA00023125"/>
    </source>
</evidence>
<evidence type="ECO:0000259" key="6">
    <source>
        <dbReference type="PROSITE" id="PS51898"/>
    </source>
</evidence>
<protein>
    <submittedName>
        <fullName evidence="8">Site-specific integrase</fullName>
    </submittedName>
</protein>
<proteinExistence type="inferred from homology"/>
<dbReference type="InterPro" id="IPR035386">
    <property type="entry name" value="Arm-DNA-bind_5"/>
</dbReference>
<dbReference type="SUPFAM" id="SSF56349">
    <property type="entry name" value="DNA breaking-rejoining enzymes"/>
    <property type="match status" value="1"/>
</dbReference>
<comment type="similarity">
    <text evidence="1">Belongs to the 'phage' integrase family.</text>
</comment>
<sequence length="397" mass="46190">MEKIRYRLVYNRKKHLNKQGTALVQVEASLNQRKIYFKTNIYIKPEHWDKRTSQVIGHPQANDLNSMLFEFVLHLQGIELALWKRGVPATLSLLKDAMKKNRPINITFPIFAKEYVQHSDRRESTKENLFTTITVLQEFRPGLDFKDITYTFLKDFEVYLREKGNGINTVAKHLRQLRTLVNEAINQGYIHADAYPFRKFKIKQEKGRHEFLTPDELKKLENLEVHDLKLRHVLDAFLFCCYVGLRFSDFCQLTPSNFIRVNGKRWLHFKSIKTGIELRLPLHLLFEGKALAILDRNCITEFASLGSNSEVNKALSVITSMARIKKHVTYHTARHTCATLLIHQGVPITTVQKLLGHTSVKTTEIYSEILSSTILRDLKAIKRKRVVSNFQNYASPR</sequence>
<dbReference type="GO" id="GO:0015074">
    <property type="term" value="P:DNA integration"/>
    <property type="evidence" value="ECO:0007669"/>
    <property type="project" value="UniProtKB-KW"/>
</dbReference>
<dbReference type="Pfam" id="PF13102">
    <property type="entry name" value="Phage_int_SAM_5"/>
    <property type="match status" value="1"/>
</dbReference>
<evidence type="ECO:0000313" key="8">
    <source>
        <dbReference type="EMBL" id="HJF80310.1"/>
    </source>
</evidence>
<dbReference type="InterPro" id="IPR044068">
    <property type="entry name" value="CB"/>
</dbReference>
<evidence type="ECO:0000259" key="7">
    <source>
        <dbReference type="PROSITE" id="PS51900"/>
    </source>
</evidence>
<dbReference type="AlphaFoldDB" id="A0A921HGB2"/>
<dbReference type="Gene3D" id="1.10.443.10">
    <property type="entry name" value="Intergrase catalytic core"/>
    <property type="match status" value="1"/>
</dbReference>
<dbReference type="EMBL" id="DYWE01000016">
    <property type="protein sequence ID" value="HJF80310.1"/>
    <property type="molecule type" value="Genomic_DNA"/>
</dbReference>
<dbReference type="PROSITE" id="PS51900">
    <property type="entry name" value="CB"/>
    <property type="match status" value="1"/>
</dbReference>
<name>A0A921HGB2_9BACT</name>
<evidence type="ECO:0000256" key="2">
    <source>
        <dbReference type="ARBA" id="ARBA00022908"/>
    </source>
</evidence>
<reference evidence="8" key="2">
    <citation type="submission" date="2021-09" db="EMBL/GenBank/DDBJ databases">
        <authorList>
            <person name="Gilroy R."/>
        </authorList>
    </citation>
    <scope>NUCLEOTIDE SEQUENCE</scope>
    <source>
        <strain evidence="8">9794</strain>
    </source>
</reference>
<dbReference type="Proteomes" id="UP000722357">
    <property type="component" value="Unassembled WGS sequence"/>
</dbReference>
<dbReference type="InterPro" id="IPR002104">
    <property type="entry name" value="Integrase_catalytic"/>
</dbReference>
<accession>A0A921HGB2</accession>
<dbReference type="InterPro" id="IPR013762">
    <property type="entry name" value="Integrase-like_cat_sf"/>
</dbReference>
<dbReference type="CDD" id="cd01185">
    <property type="entry name" value="INTN1_C_like"/>
    <property type="match status" value="1"/>
</dbReference>
<evidence type="ECO:0000256" key="4">
    <source>
        <dbReference type="ARBA" id="ARBA00023172"/>
    </source>
</evidence>
<dbReference type="InterPro" id="IPR010998">
    <property type="entry name" value="Integrase_recombinase_N"/>
</dbReference>
<dbReference type="InterPro" id="IPR025269">
    <property type="entry name" value="SAM-like_dom"/>
</dbReference>
<dbReference type="PANTHER" id="PTHR30349">
    <property type="entry name" value="PHAGE INTEGRASE-RELATED"/>
    <property type="match status" value="1"/>
</dbReference>
<keyword evidence="4" id="KW-0233">DNA recombination</keyword>
<dbReference type="PANTHER" id="PTHR30349:SF64">
    <property type="entry name" value="PROPHAGE INTEGRASE INTD-RELATED"/>
    <property type="match status" value="1"/>
</dbReference>
<feature type="domain" description="Tyr recombinase" evidence="6">
    <location>
        <begin position="207"/>
        <end position="380"/>
    </location>
</feature>
<dbReference type="Gene3D" id="1.10.150.130">
    <property type="match status" value="1"/>
</dbReference>
<keyword evidence="3 5" id="KW-0238">DNA-binding</keyword>
<dbReference type="GO" id="GO:0006310">
    <property type="term" value="P:DNA recombination"/>
    <property type="evidence" value="ECO:0007669"/>
    <property type="project" value="UniProtKB-KW"/>
</dbReference>
<dbReference type="GO" id="GO:0003677">
    <property type="term" value="F:DNA binding"/>
    <property type="evidence" value="ECO:0007669"/>
    <property type="project" value="UniProtKB-UniRule"/>
</dbReference>
<evidence type="ECO:0000256" key="5">
    <source>
        <dbReference type="PROSITE-ProRule" id="PRU01248"/>
    </source>
</evidence>
<keyword evidence="2" id="KW-0229">DNA integration</keyword>
<feature type="domain" description="Core-binding (CB)" evidence="7">
    <location>
        <begin position="106"/>
        <end position="185"/>
    </location>
</feature>
<evidence type="ECO:0000313" key="9">
    <source>
        <dbReference type="Proteomes" id="UP000722357"/>
    </source>
</evidence>
<evidence type="ECO:0000256" key="1">
    <source>
        <dbReference type="ARBA" id="ARBA00008857"/>
    </source>
</evidence>
<dbReference type="Pfam" id="PF00589">
    <property type="entry name" value="Phage_integrase"/>
    <property type="match status" value="1"/>
</dbReference>
<dbReference type="PROSITE" id="PS51898">
    <property type="entry name" value="TYR_RECOMBINASE"/>
    <property type="match status" value="1"/>
</dbReference>
<dbReference type="InterPro" id="IPR011010">
    <property type="entry name" value="DNA_brk_join_enz"/>
</dbReference>